<dbReference type="Proteomes" id="UP000540506">
    <property type="component" value="Unassembled WGS sequence"/>
</dbReference>
<reference evidence="2 3" key="1">
    <citation type="submission" date="2020-08" db="EMBL/GenBank/DDBJ databases">
        <title>Sequencing the genomes of 1000 actinobacteria strains.</title>
        <authorList>
            <person name="Klenk H.-P."/>
        </authorList>
    </citation>
    <scope>NUCLEOTIDE SEQUENCE [LARGE SCALE GENOMIC DNA]</scope>
    <source>
        <strain evidence="2 3">DSM 41654</strain>
    </source>
</reference>
<evidence type="ECO:0000313" key="2">
    <source>
        <dbReference type="EMBL" id="MBB4927326.1"/>
    </source>
</evidence>
<evidence type="ECO:0000256" key="1">
    <source>
        <dbReference type="SAM" id="MobiDB-lite"/>
    </source>
</evidence>
<comment type="caution">
    <text evidence="2">The sequence shown here is derived from an EMBL/GenBank/DDBJ whole genome shotgun (WGS) entry which is preliminary data.</text>
</comment>
<gene>
    <name evidence="2" type="ORF">FHR34_006319</name>
</gene>
<accession>A0A7W7R9M1</accession>
<sequence>MIHQQLGRKPQGLTAKSGKRESSGELEPSQTNIQRMRDQPARWTQATVYTDMWADPDDDPATVKAARMANLRRCSTS</sequence>
<protein>
    <submittedName>
        <fullName evidence="2">Uncharacterized protein</fullName>
    </submittedName>
</protein>
<feature type="region of interest" description="Disordered" evidence="1">
    <location>
        <begin position="1"/>
        <end position="40"/>
    </location>
</feature>
<name>A0A7W7R9M1_KITKI</name>
<dbReference type="AlphaFoldDB" id="A0A7W7R9M1"/>
<proteinExistence type="predicted"/>
<keyword evidence="3" id="KW-1185">Reference proteome</keyword>
<evidence type="ECO:0000313" key="3">
    <source>
        <dbReference type="Proteomes" id="UP000540506"/>
    </source>
</evidence>
<organism evidence="2 3">
    <name type="scientific">Kitasatospora kifunensis</name>
    <name type="common">Streptomyces kifunensis</name>
    <dbReference type="NCBI Taxonomy" id="58351"/>
    <lineage>
        <taxon>Bacteria</taxon>
        <taxon>Bacillati</taxon>
        <taxon>Actinomycetota</taxon>
        <taxon>Actinomycetes</taxon>
        <taxon>Kitasatosporales</taxon>
        <taxon>Streptomycetaceae</taxon>
        <taxon>Kitasatospora</taxon>
    </lineage>
</organism>
<dbReference type="EMBL" id="JACHJV010000001">
    <property type="protein sequence ID" value="MBB4927326.1"/>
    <property type="molecule type" value="Genomic_DNA"/>
</dbReference>